<evidence type="ECO:0000313" key="2">
    <source>
        <dbReference type="EMBL" id="KAA1099134.1"/>
    </source>
</evidence>
<proteinExistence type="predicted"/>
<reference evidence="2 3" key="1">
    <citation type="submission" date="2019-05" db="EMBL/GenBank/DDBJ databases">
        <title>Emergence of the Ug99 lineage of the wheat stem rust pathogen through somatic hybridization.</title>
        <authorList>
            <person name="Li F."/>
            <person name="Upadhyaya N.M."/>
            <person name="Sperschneider J."/>
            <person name="Matny O."/>
            <person name="Nguyen-Phuc H."/>
            <person name="Mago R."/>
            <person name="Raley C."/>
            <person name="Miller M.E."/>
            <person name="Silverstein K.A.T."/>
            <person name="Henningsen E."/>
            <person name="Hirsch C.D."/>
            <person name="Visser B."/>
            <person name="Pretorius Z.A."/>
            <person name="Steffenson B.J."/>
            <person name="Schwessinger B."/>
            <person name="Dodds P.N."/>
            <person name="Figueroa M."/>
        </authorList>
    </citation>
    <scope>NUCLEOTIDE SEQUENCE [LARGE SCALE GENOMIC DNA]</scope>
    <source>
        <strain evidence="2 3">Ug99</strain>
    </source>
</reference>
<protein>
    <submittedName>
        <fullName evidence="2">Uncharacterized protein</fullName>
    </submittedName>
</protein>
<organism evidence="2 3">
    <name type="scientific">Puccinia graminis f. sp. tritici</name>
    <dbReference type="NCBI Taxonomy" id="56615"/>
    <lineage>
        <taxon>Eukaryota</taxon>
        <taxon>Fungi</taxon>
        <taxon>Dikarya</taxon>
        <taxon>Basidiomycota</taxon>
        <taxon>Pucciniomycotina</taxon>
        <taxon>Pucciniomycetes</taxon>
        <taxon>Pucciniales</taxon>
        <taxon>Pucciniaceae</taxon>
        <taxon>Puccinia</taxon>
    </lineage>
</organism>
<feature type="compositionally biased region" description="Polar residues" evidence="1">
    <location>
        <begin position="55"/>
        <end position="99"/>
    </location>
</feature>
<feature type="region of interest" description="Disordered" evidence="1">
    <location>
        <begin position="38"/>
        <end position="99"/>
    </location>
</feature>
<evidence type="ECO:0000256" key="1">
    <source>
        <dbReference type="SAM" id="MobiDB-lite"/>
    </source>
</evidence>
<dbReference type="EMBL" id="VDEP01000343">
    <property type="protein sequence ID" value="KAA1099134.1"/>
    <property type="molecule type" value="Genomic_DNA"/>
</dbReference>
<gene>
    <name evidence="2" type="ORF">PGTUg99_024173</name>
</gene>
<accession>A0A5B0PES9</accession>
<sequence>MSDEGLYSDANYSASQHGIASILNQDFEQQPFYADHNFHPSQTQLASGLNHHETGSFNPDTNSSWPNNSSPVDGRGNTLTRQSTHMTQGQSPACTHPFSSQSTAIRQPLTQSFMNTQHINNLQNRQPSNVDNLQTTTLQTTNLQVDTLQMLNLLTVNTHQLKLQPINFQTDNLQVANLQVNNLQTNTLRTVNNRQLRLQPVKFQTNNLQVDNLQTDKLRTLNLQTINNRQLKVRPVKFQTRHLQALLTTGRPMRPLPMMQVPQSIPVVRRSRERLIQLTMVRRPKSGCALTQLFLKQ</sequence>
<dbReference type="Proteomes" id="UP000325313">
    <property type="component" value="Unassembled WGS sequence"/>
</dbReference>
<comment type="caution">
    <text evidence="2">The sequence shown here is derived from an EMBL/GenBank/DDBJ whole genome shotgun (WGS) entry which is preliminary data.</text>
</comment>
<evidence type="ECO:0000313" key="3">
    <source>
        <dbReference type="Proteomes" id="UP000325313"/>
    </source>
</evidence>
<dbReference type="AlphaFoldDB" id="A0A5B0PES9"/>
<name>A0A5B0PES9_PUCGR</name>